<sequence length="627" mass="71081">MLLVCKAWLRVATPLLYKEVVLRSKAQAGALVAALRGKHDPGRFIKKLRLEGGFGAHMNYILKCSPNVTDLFISTAIHSPDTTSGLVLGLPLLNPTRLILFEKTVNRLPMNKWVLQLFQALADVMDQKWSNLNTIVLTHNNFDSAGEARRNFQKALVMSKTIQIISLQKFPRISFMNKLAEDPSLCTLEIRSTPEDMGTRYMDRLTAERRITPLLKFTDADTRIRTPISVTELNVILPTDPDFRPMASATAAVSDSVWDRILHIAMISNEIPLPRNPNDFSRALRNELHDMKINSRRLNFVLVSKTFCRLALPYLYRYPTFWDDASLQRFSNSLCFNPAPGVHVREIRTSDFTFKSSFSQPTPNFVPIFSCTSGLTKLVGGVRPISLKWDAFETLAQTAGQTLVEMVQCFISVRDHLVPREPTIFLDFTALRSLRWSSPATFVHAAPGLVSAALPSLESLHVESPGIFSALQQFDLPMLRRLVLDDSIEASAWDSFMIPCLLFFARCSALMSLDLRLIGQYEEEIYPPRLGCPFKHHALVELSVRKDPGANKRIDHEEWSSFWGGSAWDDFPSLRKITAAPLEWPTNEHAISKSPWVKWSADLLVHNIRLVDKQGTHWRPRFQGSRR</sequence>
<dbReference type="Proteomes" id="UP000623467">
    <property type="component" value="Unassembled WGS sequence"/>
</dbReference>
<comment type="caution">
    <text evidence="1">The sequence shown here is derived from an EMBL/GenBank/DDBJ whole genome shotgun (WGS) entry which is preliminary data.</text>
</comment>
<evidence type="ECO:0000313" key="1">
    <source>
        <dbReference type="EMBL" id="KAF7338867.1"/>
    </source>
</evidence>
<evidence type="ECO:0000313" key="2">
    <source>
        <dbReference type="Proteomes" id="UP000623467"/>
    </source>
</evidence>
<proteinExistence type="predicted"/>
<dbReference type="EMBL" id="JACAZH010000032">
    <property type="protein sequence ID" value="KAF7338867.1"/>
    <property type="molecule type" value="Genomic_DNA"/>
</dbReference>
<name>A0A8H6XD18_9AGAR</name>
<dbReference type="AlphaFoldDB" id="A0A8H6XD18"/>
<keyword evidence="2" id="KW-1185">Reference proteome</keyword>
<protein>
    <submittedName>
        <fullName evidence="1">F-box domain-containing protein</fullName>
    </submittedName>
</protein>
<gene>
    <name evidence="1" type="ORF">MSAN_02209800</name>
</gene>
<reference evidence="1" key="1">
    <citation type="submission" date="2020-05" db="EMBL/GenBank/DDBJ databases">
        <title>Mycena genomes resolve the evolution of fungal bioluminescence.</title>
        <authorList>
            <person name="Tsai I.J."/>
        </authorList>
    </citation>
    <scope>NUCLEOTIDE SEQUENCE</scope>
    <source>
        <strain evidence="1">160909Yilan</strain>
    </source>
</reference>
<organism evidence="1 2">
    <name type="scientific">Mycena sanguinolenta</name>
    <dbReference type="NCBI Taxonomy" id="230812"/>
    <lineage>
        <taxon>Eukaryota</taxon>
        <taxon>Fungi</taxon>
        <taxon>Dikarya</taxon>
        <taxon>Basidiomycota</taxon>
        <taxon>Agaricomycotina</taxon>
        <taxon>Agaricomycetes</taxon>
        <taxon>Agaricomycetidae</taxon>
        <taxon>Agaricales</taxon>
        <taxon>Marasmiineae</taxon>
        <taxon>Mycenaceae</taxon>
        <taxon>Mycena</taxon>
    </lineage>
</organism>
<accession>A0A8H6XD18</accession>
<dbReference type="OrthoDB" id="2908272at2759"/>